<organism evidence="1 2">
    <name type="scientific">Corynebacterium lowii</name>
    <dbReference type="NCBI Taxonomy" id="1544413"/>
    <lineage>
        <taxon>Bacteria</taxon>
        <taxon>Bacillati</taxon>
        <taxon>Actinomycetota</taxon>
        <taxon>Actinomycetes</taxon>
        <taxon>Mycobacteriales</taxon>
        <taxon>Corynebacteriaceae</taxon>
        <taxon>Corynebacterium</taxon>
    </lineage>
</organism>
<accession>A0A0Q0Z5L2</accession>
<dbReference type="RefSeq" id="WP_156334869.1">
    <property type="nucleotide sequence ID" value="NZ_JAUSQY010000001.1"/>
</dbReference>
<dbReference type="PATRIC" id="fig|1544413.3.peg.2050"/>
<gene>
    <name evidence="1" type="ORF">Clow_02046</name>
</gene>
<dbReference type="AlphaFoldDB" id="A0A0Q0Z5L2"/>
<sequence>MAGLADPRVEELHVYNGPIEGNNEDSEEIILTEEDYELVQPEAEIVATPKFFINKATLDTISFSENKWKILVSGQSKSRTVIIEDGDFLSKVFSGKKVGKGDVFTFRIREDKTTKNGRTKTTWTAVEIKEGSTHTADGSASEG</sequence>
<name>A0A0Q0Z5L2_9CORY</name>
<reference evidence="1 2" key="1">
    <citation type="submission" date="2015-10" db="EMBL/GenBank/DDBJ databases">
        <title>Corynebacteirum lowii and Corynebacterium oculi species nova, derived from human clinical disease and and emended description of Corynebacterium mastiditis.</title>
        <authorList>
            <person name="Bernard K."/>
            <person name="Pacheco A.L."/>
            <person name="Mcdougall C."/>
            <person name="Burtx T."/>
            <person name="Weibe D."/>
            <person name="Tyler S."/>
            <person name="Olson A.B."/>
            <person name="Cnockaert M."/>
            <person name="Eguchi H."/>
            <person name="Kuwahara T."/>
            <person name="Nakayama-Imaohji H."/>
            <person name="Boudewijins M."/>
            <person name="Van Hoecke F."/>
            <person name="Bernier A.-M."/>
            <person name="Vandamme P."/>
        </authorList>
    </citation>
    <scope>NUCLEOTIDE SEQUENCE [LARGE SCALE GENOMIC DNA]</scope>
    <source>
        <strain evidence="1 2">NML 130206</strain>
    </source>
</reference>
<evidence type="ECO:0000313" key="2">
    <source>
        <dbReference type="Proteomes" id="UP000050488"/>
    </source>
</evidence>
<dbReference type="EMBL" id="LKEV01000007">
    <property type="protein sequence ID" value="KQB84787.1"/>
    <property type="molecule type" value="Genomic_DNA"/>
</dbReference>
<dbReference type="Proteomes" id="UP000050488">
    <property type="component" value="Unassembled WGS sequence"/>
</dbReference>
<protein>
    <submittedName>
        <fullName evidence="1">Uncharacterized protein</fullName>
    </submittedName>
</protein>
<comment type="caution">
    <text evidence="1">The sequence shown here is derived from an EMBL/GenBank/DDBJ whole genome shotgun (WGS) entry which is preliminary data.</text>
</comment>
<evidence type="ECO:0000313" key="1">
    <source>
        <dbReference type="EMBL" id="KQB84787.1"/>
    </source>
</evidence>
<keyword evidence="2" id="KW-1185">Reference proteome</keyword>
<proteinExistence type="predicted"/>